<keyword evidence="3 5" id="KW-0732">Signal</keyword>
<keyword evidence="7" id="KW-0378">Hydrolase</keyword>
<name>A0ABS2RCM7_9BACI</name>
<accession>A0ABS2RCM7</accession>
<dbReference type="PANTHER" id="PTHR10357">
    <property type="entry name" value="ALPHA-AMYLASE FAMILY MEMBER"/>
    <property type="match status" value="1"/>
</dbReference>
<evidence type="ECO:0000256" key="4">
    <source>
        <dbReference type="SAM" id="Phobius"/>
    </source>
</evidence>
<gene>
    <name evidence="7" type="ORF">JOC94_004441</name>
</gene>
<organism evidence="7 8">
    <name type="scientific">Siminovitchia thermophila</name>
    <dbReference type="NCBI Taxonomy" id="1245522"/>
    <lineage>
        <taxon>Bacteria</taxon>
        <taxon>Bacillati</taxon>
        <taxon>Bacillota</taxon>
        <taxon>Bacilli</taxon>
        <taxon>Bacillales</taxon>
        <taxon>Bacillaceae</taxon>
        <taxon>Siminovitchia</taxon>
    </lineage>
</organism>
<dbReference type="EMBL" id="JAFBFH010000046">
    <property type="protein sequence ID" value="MBM7717413.1"/>
    <property type="molecule type" value="Genomic_DNA"/>
</dbReference>
<evidence type="ECO:0000256" key="5">
    <source>
        <dbReference type="SAM" id="SignalP"/>
    </source>
</evidence>
<comment type="caution">
    <text evidence="7">The sequence shown here is derived from an EMBL/GenBank/DDBJ whole genome shotgun (WGS) entry which is preliminary data.</text>
</comment>
<dbReference type="Pfam" id="PF22026">
    <property type="entry name" value="Alpha-amylase_C_2"/>
    <property type="match status" value="1"/>
</dbReference>
<dbReference type="InterPro" id="IPR006047">
    <property type="entry name" value="GH13_cat_dom"/>
</dbReference>
<dbReference type="InterPro" id="IPR017853">
    <property type="entry name" value="GH"/>
</dbReference>
<evidence type="ECO:0000256" key="3">
    <source>
        <dbReference type="ARBA" id="ARBA00022729"/>
    </source>
</evidence>
<evidence type="ECO:0000259" key="6">
    <source>
        <dbReference type="SMART" id="SM00642"/>
    </source>
</evidence>
<evidence type="ECO:0000313" key="7">
    <source>
        <dbReference type="EMBL" id="MBM7717413.1"/>
    </source>
</evidence>
<evidence type="ECO:0000313" key="8">
    <source>
        <dbReference type="Proteomes" id="UP000823485"/>
    </source>
</evidence>
<keyword evidence="4" id="KW-0812">Transmembrane</keyword>
<dbReference type="InterPro" id="IPR054174">
    <property type="entry name" value="Alpha-amylase-like_C"/>
</dbReference>
<dbReference type="GO" id="GO:0004556">
    <property type="term" value="F:alpha-amylase activity"/>
    <property type="evidence" value="ECO:0007669"/>
    <property type="project" value="UniProtKB-EC"/>
</dbReference>
<comment type="cofactor">
    <cofactor evidence="1">
        <name>Ca(2+)</name>
        <dbReference type="ChEBI" id="CHEBI:29108"/>
    </cofactor>
</comment>
<keyword evidence="7" id="KW-0326">Glycosidase</keyword>
<dbReference type="InterPro" id="IPR013780">
    <property type="entry name" value="Glyco_hydro_b"/>
</dbReference>
<evidence type="ECO:0000256" key="1">
    <source>
        <dbReference type="ARBA" id="ARBA00001913"/>
    </source>
</evidence>
<dbReference type="Gene3D" id="2.60.40.1180">
    <property type="entry name" value="Golgi alpha-mannosidase II"/>
    <property type="match status" value="1"/>
</dbReference>
<evidence type="ECO:0000256" key="2">
    <source>
        <dbReference type="ARBA" id="ARBA00022723"/>
    </source>
</evidence>
<sequence length="504" mass="57327">MGKKILAFLLVPFLLFYAFPASADKKEERVWEEEIVYSLMIDKFNNGDPANDRVHEADEAGFEGGDFKGITAKLDYLQEMGFTTILLSPVFQNDSGGFHGEAVTDFYKTEEHFGSTEDLKKLVEEAHRRKMKVMLEFPVDRVAEAHPWNSNPETKDWIKAGADNGGSEWNKGLPVINLENEEVRAYLIEAAKWWMDETQVDGFSLQYLDNVPSDFIKAFTSEVKSFKKGSYLIGAVNEGSRKELAELEAAGLDGIKDIQLNKPMRDAFSKIDASSSALLDNWKENVSAYDQPSLFPAYLDDKNTVRYTRDMVDQKQFPGSRWKLALFYLYTQPQVPIVFYGSEIAVNGGGPPDNVPLMSFWAKEELIEFIGRLAEIRSQHPALTHGTMELLYEKDGMLVFKREYQDDTIVVAINNTSEDQTAVIQAADLQDGKELRGLYGTDMVRSENGEYKIIVDREMTEIYDLVDKSSYNIPFIIALFAVFGFFIVFMYAAWKRGKKHNMRP</sequence>
<reference evidence="7 8" key="1">
    <citation type="submission" date="2021-01" db="EMBL/GenBank/DDBJ databases">
        <title>Genomic Encyclopedia of Type Strains, Phase IV (KMG-IV): sequencing the most valuable type-strain genomes for metagenomic binning, comparative biology and taxonomic classification.</title>
        <authorList>
            <person name="Goeker M."/>
        </authorList>
    </citation>
    <scope>NUCLEOTIDE SEQUENCE [LARGE SCALE GENOMIC DNA]</scope>
    <source>
        <strain evidence="7 8">DSM 105453</strain>
    </source>
</reference>
<dbReference type="Gene3D" id="3.20.20.80">
    <property type="entry name" value="Glycosidases"/>
    <property type="match status" value="1"/>
</dbReference>
<dbReference type="Pfam" id="PF00128">
    <property type="entry name" value="Alpha-amylase"/>
    <property type="match status" value="1"/>
</dbReference>
<dbReference type="EC" id="3.2.1.1" evidence="7"/>
<dbReference type="PANTHER" id="PTHR10357:SF215">
    <property type="entry name" value="ALPHA-AMYLASE 1"/>
    <property type="match status" value="1"/>
</dbReference>
<keyword evidence="4" id="KW-1133">Transmembrane helix</keyword>
<feature type="domain" description="Glycosyl hydrolase family 13 catalytic" evidence="6">
    <location>
        <begin position="38"/>
        <end position="377"/>
    </location>
</feature>
<feature type="chain" id="PRO_5047447219" evidence="5">
    <location>
        <begin position="24"/>
        <end position="504"/>
    </location>
</feature>
<keyword evidence="8" id="KW-1185">Reference proteome</keyword>
<protein>
    <submittedName>
        <fullName evidence="7">Alpha-amylase</fullName>
        <ecNumber evidence="7">3.2.1.1</ecNumber>
    </submittedName>
</protein>
<dbReference type="Proteomes" id="UP000823485">
    <property type="component" value="Unassembled WGS sequence"/>
</dbReference>
<keyword evidence="2" id="KW-0479">Metal-binding</keyword>
<feature type="transmembrane region" description="Helical" evidence="4">
    <location>
        <begin position="473"/>
        <end position="494"/>
    </location>
</feature>
<dbReference type="SMART" id="SM00642">
    <property type="entry name" value="Aamy"/>
    <property type="match status" value="1"/>
</dbReference>
<proteinExistence type="predicted"/>
<dbReference type="RefSeq" id="WP_205180299.1">
    <property type="nucleotide sequence ID" value="NZ_JAFBFH010000046.1"/>
</dbReference>
<feature type="signal peptide" evidence="5">
    <location>
        <begin position="1"/>
        <end position="23"/>
    </location>
</feature>
<dbReference type="SUPFAM" id="SSF51445">
    <property type="entry name" value="(Trans)glycosidases"/>
    <property type="match status" value="1"/>
</dbReference>
<dbReference type="SUPFAM" id="SSF51011">
    <property type="entry name" value="Glycosyl hydrolase domain"/>
    <property type="match status" value="1"/>
</dbReference>
<keyword evidence="4" id="KW-0472">Membrane</keyword>